<reference evidence="10" key="2">
    <citation type="journal article" date="2021" name="PeerJ">
        <title>Extensive microbial diversity within the chicken gut microbiome revealed by metagenomics and culture.</title>
        <authorList>
            <person name="Gilroy R."/>
            <person name="Ravi A."/>
            <person name="Getino M."/>
            <person name="Pursley I."/>
            <person name="Horton D.L."/>
            <person name="Alikhan N.F."/>
            <person name="Baker D."/>
            <person name="Gharbi K."/>
            <person name="Hall N."/>
            <person name="Watson M."/>
            <person name="Adriaenssens E.M."/>
            <person name="Foster-Nyarko E."/>
            <person name="Jarju S."/>
            <person name="Secka A."/>
            <person name="Antonio M."/>
            <person name="Oren A."/>
            <person name="Chaudhuri R.R."/>
            <person name="La Ragione R."/>
            <person name="Hildebrand F."/>
            <person name="Pallen M.J."/>
        </authorList>
    </citation>
    <scope>NUCLEOTIDE SEQUENCE</scope>
    <source>
        <strain evidence="10">17213</strain>
    </source>
</reference>
<feature type="transmembrane region" description="Helical" evidence="8">
    <location>
        <begin position="152"/>
        <end position="174"/>
    </location>
</feature>
<evidence type="ECO:0000256" key="5">
    <source>
        <dbReference type="ARBA" id="ARBA00022692"/>
    </source>
</evidence>
<feature type="transmembrane region" description="Helical" evidence="8">
    <location>
        <begin position="252"/>
        <end position="273"/>
    </location>
</feature>
<dbReference type="EC" id="2.5.1.74" evidence="8 9"/>
<evidence type="ECO:0000256" key="6">
    <source>
        <dbReference type="ARBA" id="ARBA00022989"/>
    </source>
</evidence>
<evidence type="ECO:0000313" key="11">
    <source>
        <dbReference type="Proteomes" id="UP000823631"/>
    </source>
</evidence>
<dbReference type="PANTHER" id="PTHR13929:SF0">
    <property type="entry name" value="UBIA PRENYLTRANSFERASE DOMAIN-CONTAINING PROTEIN 1"/>
    <property type="match status" value="1"/>
</dbReference>
<feature type="transmembrane region" description="Helical" evidence="8">
    <location>
        <begin position="12"/>
        <end position="33"/>
    </location>
</feature>
<evidence type="ECO:0000256" key="3">
    <source>
        <dbReference type="ARBA" id="ARBA00022475"/>
    </source>
</evidence>
<gene>
    <name evidence="8 10" type="primary">menA</name>
    <name evidence="10" type="ORF">IAB19_05410</name>
</gene>
<keyword evidence="3 8" id="KW-1003">Cell membrane</keyword>
<proteinExistence type="inferred from homology"/>
<evidence type="ECO:0000256" key="7">
    <source>
        <dbReference type="ARBA" id="ARBA00023136"/>
    </source>
</evidence>
<evidence type="ECO:0000256" key="2">
    <source>
        <dbReference type="ARBA" id="ARBA00022428"/>
    </source>
</evidence>
<dbReference type="CDD" id="cd13962">
    <property type="entry name" value="PT_UbiA_UBIAD1"/>
    <property type="match status" value="1"/>
</dbReference>
<dbReference type="Proteomes" id="UP000823631">
    <property type="component" value="Unassembled WGS sequence"/>
</dbReference>
<dbReference type="InterPro" id="IPR004657">
    <property type="entry name" value="MenA"/>
</dbReference>
<dbReference type="PIRSF" id="PIRSF005355">
    <property type="entry name" value="UBIAD1"/>
    <property type="match status" value="1"/>
</dbReference>
<organism evidence="10 11">
    <name type="scientific">Candidatus Avisuccinivibrio stercorigallinarum</name>
    <dbReference type="NCBI Taxonomy" id="2840704"/>
    <lineage>
        <taxon>Bacteria</taxon>
        <taxon>Pseudomonadati</taxon>
        <taxon>Pseudomonadota</taxon>
        <taxon>Gammaproteobacteria</taxon>
        <taxon>Aeromonadales</taxon>
        <taxon>Succinivibrionaceae</taxon>
        <taxon>Succinivibrionaceae incertae sedis</taxon>
        <taxon>Candidatus Avisuccinivibrio</taxon>
    </lineage>
</organism>
<comment type="catalytic activity">
    <reaction evidence="8">
        <text>an all-trans-polyprenyl diphosphate + 1,4-dihydroxy-2-naphthoate + H(+) = a 2-demethylmenaquinol + CO2 + diphosphate</text>
        <dbReference type="Rhea" id="RHEA:26478"/>
        <dbReference type="Rhea" id="RHEA-COMP:9563"/>
        <dbReference type="Rhea" id="RHEA-COMP:9564"/>
        <dbReference type="ChEBI" id="CHEBI:11173"/>
        <dbReference type="ChEBI" id="CHEBI:15378"/>
        <dbReference type="ChEBI" id="CHEBI:16526"/>
        <dbReference type="ChEBI" id="CHEBI:33019"/>
        <dbReference type="ChEBI" id="CHEBI:55437"/>
        <dbReference type="ChEBI" id="CHEBI:58914"/>
        <dbReference type="EC" id="2.5.1.74"/>
    </reaction>
</comment>
<evidence type="ECO:0000256" key="8">
    <source>
        <dbReference type="HAMAP-Rule" id="MF_01937"/>
    </source>
</evidence>
<dbReference type="GO" id="GO:0046428">
    <property type="term" value="F:1,4-dihydroxy-2-naphthoate polyprenyltransferase activity"/>
    <property type="evidence" value="ECO:0007669"/>
    <property type="project" value="UniProtKB-UniRule"/>
</dbReference>
<dbReference type="Pfam" id="PF01040">
    <property type="entry name" value="UbiA"/>
    <property type="match status" value="1"/>
</dbReference>
<dbReference type="InterPro" id="IPR026046">
    <property type="entry name" value="UBIAD1"/>
</dbReference>
<feature type="transmembrane region" description="Helical" evidence="8">
    <location>
        <begin position="39"/>
        <end position="59"/>
    </location>
</feature>
<comment type="caution">
    <text evidence="10">The sequence shown here is derived from an EMBL/GenBank/DDBJ whole genome shotgun (WGS) entry which is preliminary data.</text>
</comment>
<name>A0A9D9DCB8_9GAMM</name>
<comment type="pathway">
    <text evidence="8">Quinol/quinone metabolism; menaquinone biosynthesis; menaquinol from 1,4-dihydroxy-2-naphthoate: step 1/2.</text>
</comment>
<reference evidence="10" key="1">
    <citation type="submission" date="2020-10" db="EMBL/GenBank/DDBJ databases">
        <authorList>
            <person name="Gilroy R."/>
        </authorList>
    </citation>
    <scope>NUCLEOTIDE SEQUENCE</scope>
    <source>
        <strain evidence="10">17213</strain>
    </source>
</reference>
<dbReference type="PANTHER" id="PTHR13929">
    <property type="entry name" value="1,4-DIHYDROXY-2-NAPHTHOATE OCTAPRENYLTRANSFERASE"/>
    <property type="match status" value="1"/>
</dbReference>
<sequence length="312" mass="33924">MLQDWIVELRPKTLLLGGTNCAVGCGLGFYYGAFNLYNLTAAFLIIVTAVLLQILSNFANDYGDAYRGADRADRLGPIRAVMTGSITVRQLRRAMAVVTLLACFFGLIAVVMTLGNDFKILAWFLFAGVIAIVAAIFYTVGMAYGYKGFGDISVFIFFGLLSVLGPQIMITNASGGGTEIYPDALLLAISIGAGSVMVLHVNNMRDAAQDKISGKRTLATRLGTRLSAVYHVILFAVVVLCSFAACFLSHKFWEFAILAVGLIPLMASVFRVVKNNRDAKILAPELKFTSLGNAVHNLAWLIVLTVDFWVYY</sequence>
<dbReference type="GO" id="GO:0009234">
    <property type="term" value="P:menaquinone biosynthetic process"/>
    <property type="evidence" value="ECO:0007669"/>
    <property type="project" value="UniProtKB-UniRule"/>
</dbReference>
<keyword evidence="6 8" id="KW-1133">Transmembrane helix</keyword>
<dbReference type="NCBIfam" id="TIGR00751">
    <property type="entry name" value="menA"/>
    <property type="match status" value="1"/>
</dbReference>
<comment type="function">
    <text evidence="8">Conversion of 1,4-dihydroxy-2-naphthoate (DHNA) to demethylmenaquinone (DMK).</text>
</comment>
<dbReference type="InterPro" id="IPR000537">
    <property type="entry name" value="UbiA_prenyltransferase"/>
</dbReference>
<keyword evidence="4 8" id="KW-0808">Transferase</keyword>
<comment type="subcellular location">
    <subcellularLocation>
        <location evidence="8">Cell membrane</location>
        <topology evidence="8">Multi-pass membrane protein</topology>
    </subcellularLocation>
    <subcellularLocation>
        <location evidence="1">Membrane</location>
        <topology evidence="1">Multi-pass membrane protein</topology>
    </subcellularLocation>
</comment>
<dbReference type="GO" id="GO:0042371">
    <property type="term" value="P:vitamin K biosynthetic process"/>
    <property type="evidence" value="ECO:0007669"/>
    <property type="project" value="TreeGrafter"/>
</dbReference>
<keyword evidence="5 8" id="KW-0812">Transmembrane</keyword>
<dbReference type="GO" id="GO:0005886">
    <property type="term" value="C:plasma membrane"/>
    <property type="evidence" value="ECO:0007669"/>
    <property type="project" value="UniProtKB-SubCell"/>
</dbReference>
<keyword evidence="7 8" id="KW-0472">Membrane</keyword>
<comment type="similarity">
    <text evidence="8">Belongs to the MenA family. Type 1 subfamily.</text>
</comment>
<evidence type="ECO:0000256" key="9">
    <source>
        <dbReference type="NCBIfam" id="TIGR00751"/>
    </source>
</evidence>
<dbReference type="EMBL" id="JADINH010000113">
    <property type="protein sequence ID" value="MBO8415797.1"/>
    <property type="molecule type" value="Genomic_DNA"/>
</dbReference>
<accession>A0A9D9DCB8</accession>
<evidence type="ECO:0000256" key="1">
    <source>
        <dbReference type="ARBA" id="ARBA00004141"/>
    </source>
</evidence>
<feature type="transmembrane region" description="Helical" evidence="8">
    <location>
        <begin position="180"/>
        <end position="201"/>
    </location>
</feature>
<keyword evidence="2 8" id="KW-0474">Menaquinone biosynthesis</keyword>
<feature type="transmembrane region" description="Helical" evidence="8">
    <location>
        <begin position="120"/>
        <end position="140"/>
    </location>
</feature>
<feature type="transmembrane region" description="Helical" evidence="8">
    <location>
        <begin position="222"/>
        <end position="246"/>
    </location>
</feature>
<evidence type="ECO:0000256" key="4">
    <source>
        <dbReference type="ARBA" id="ARBA00022679"/>
    </source>
</evidence>
<protein>
    <recommendedName>
        <fullName evidence="8 9">1,4-dihydroxy-2-naphthoate octaprenyltransferase</fullName>
        <shortName evidence="8">DHNA-octaprenyltransferase</shortName>
        <ecNumber evidence="8 9">2.5.1.74</ecNumber>
    </recommendedName>
</protein>
<dbReference type="HAMAP" id="MF_01937">
    <property type="entry name" value="MenA_1"/>
    <property type="match status" value="1"/>
</dbReference>
<dbReference type="AlphaFoldDB" id="A0A9D9DCB8"/>
<feature type="transmembrane region" description="Helical" evidence="8">
    <location>
        <begin position="294"/>
        <end position="311"/>
    </location>
</feature>
<evidence type="ECO:0000313" key="10">
    <source>
        <dbReference type="EMBL" id="MBO8415797.1"/>
    </source>
</evidence>
<feature type="transmembrane region" description="Helical" evidence="8">
    <location>
        <begin position="94"/>
        <end position="114"/>
    </location>
</feature>